<proteinExistence type="predicted"/>
<accession>K0JUA4</accession>
<dbReference type="EMBL" id="HE804045">
    <property type="protein sequence ID" value="CCH29506.1"/>
    <property type="molecule type" value="Genomic_DNA"/>
</dbReference>
<keyword evidence="3" id="KW-1185">Reference proteome</keyword>
<reference evidence="2 3" key="1">
    <citation type="journal article" date="2012" name="BMC Genomics">
        <title>Complete genome sequence of Saccharothrix espanaensis DSM 44229T and comparison to the other completely sequenced Pseudonocardiaceae.</title>
        <authorList>
            <person name="Strobel T."/>
            <person name="Al-Dilaimi A."/>
            <person name="Blom J."/>
            <person name="Gessner A."/>
            <person name="Kalinowski J."/>
            <person name="Luzhetska M."/>
            <person name="Puhler A."/>
            <person name="Szczepanowski R."/>
            <person name="Bechthold A."/>
            <person name="Ruckert C."/>
        </authorList>
    </citation>
    <scope>NUCLEOTIDE SEQUENCE [LARGE SCALE GENOMIC DNA]</scope>
    <source>
        <strain evidence="3">ATCC 51144 / DSM 44229 / JCM 9112 / NBRC 15066 / NRRL 15764</strain>
    </source>
</reference>
<dbReference type="HOGENOM" id="CLU_1915602_0_0_11"/>
<dbReference type="eggNOG" id="COG5592">
    <property type="taxonomic scope" value="Bacteria"/>
</dbReference>
<dbReference type="KEGG" id="sesp:BN6_21840"/>
<dbReference type="AlphaFoldDB" id="K0JUA4"/>
<evidence type="ECO:0000313" key="2">
    <source>
        <dbReference type="EMBL" id="CCH29506.1"/>
    </source>
</evidence>
<dbReference type="STRING" id="1179773.BN6_21840"/>
<dbReference type="Proteomes" id="UP000006281">
    <property type="component" value="Chromosome"/>
</dbReference>
<feature type="compositionally biased region" description="Basic residues" evidence="1">
    <location>
        <begin position="56"/>
        <end position="73"/>
    </location>
</feature>
<organism evidence="2 3">
    <name type="scientific">Saccharothrix espanaensis (strain ATCC 51144 / DSM 44229 / JCM 9112 / NBRC 15066 / NRRL 15764)</name>
    <dbReference type="NCBI Taxonomy" id="1179773"/>
    <lineage>
        <taxon>Bacteria</taxon>
        <taxon>Bacillati</taxon>
        <taxon>Actinomycetota</taxon>
        <taxon>Actinomycetes</taxon>
        <taxon>Pseudonocardiales</taxon>
        <taxon>Pseudonocardiaceae</taxon>
        <taxon>Saccharothrix</taxon>
    </lineage>
</organism>
<protein>
    <recommendedName>
        <fullName evidence="4">Hemerythrin-like domain-containing protein</fullName>
    </recommendedName>
</protein>
<gene>
    <name evidence="2" type="ordered locus">BN6_21840</name>
</gene>
<dbReference type="PATRIC" id="fig|1179773.3.peg.2175"/>
<feature type="region of interest" description="Disordered" evidence="1">
    <location>
        <begin position="39"/>
        <end position="77"/>
    </location>
</feature>
<evidence type="ECO:0000313" key="3">
    <source>
        <dbReference type="Proteomes" id="UP000006281"/>
    </source>
</evidence>
<evidence type="ECO:0000256" key="1">
    <source>
        <dbReference type="SAM" id="MobiDB-lite"/>
    </source>
</evidence>
<sequence length="132" mass="14240">MRSAGCSRGWNRPHTERFHHLVHLLAVHETAEEQVVPLAARHGPGGDTVVDAGPAPRRRARTRPARGGRRVPRLRAEYEPEQLRAMAAAVRGGHDRAHPHPGIESPAANALLGRAVGLFDRTGDLVRSALGG</sequence>
<name>K0JUA4_SACES</name>
<evidence type="ECO:0008006" key="4">
    <source>
        <dbReference type="Google" id="ProtNLM"/>
    </source>
</evidence>